<dbReference type="GO" id="GO:0015293">
    <property type="term" value="F:symporter activity"/>
    <property type="evidence" value="ECO:0007669"/>
    <property type="project" value="UniProtKB-KW"/>
</dbReference>
<keyword evidence="3" id="KW-0813">Transport</keyword>
<dbReference type="Pfam" id="PF07690">
    <property type="entry name" value="MFS_1"/>
    <property type="match status" value="1"/>
</dbReference>
<feature type="transmembrane region" description="Helical" evidence="9">
    <location>
        <begin position="349"/>
        <end position="374"/>
    </location>
</feature>
<feature type="transmembrane region" description="Helical" evidence="9">
    <location>
        <begin position="105"/>
        <end position="123"/>
    </location>
</feature>
<accession>A0A4D6X978</accession>
<dbReference type="InterPro" id="IPR011701">
    <property type="entry name" value="MFS"/>
</dbReference>
<feature type="transmembrane region" description="Helical" evidence="9">
    <location>
        <begin position="296"/>
        <end position="315"/>
    </location>
</feature>
<evidence type="ECO:0000313" key="11">
    <source>
        <dbReference type="EMBL" id="QCI12477.1"/>
    </source>
</evidence>
<evidence type="ECO:0000256" key="1">
    <source>
        <dbReference type="ARBA" id="ARBA00004651"/>
    </source>
</evidence>
<dbReference type="PROSITE" id="PS00217">
    <property type="entry name" value="SUGAR_TRANSPORT_2"/>
    <property type="match status" value="1"/>
</dbReference>
<evidence type="ECO:0000256" key="8">
    <source>
        <dbReference type="ARBA" id="ARBA00023136"/>
    </source>
</evidence>
<keyword evidence="4" id="KW-1003">Cell membrane</keyword>
<keyword evidence="5 9" id="KW-0812">Transmembrane</keyword>
<dbReference type="InterPro" id="IPR005829">
    <property type="entry name" value="Sugar_transporter_CS"/>
</dbReference>
<protein>
    <submittedName>
        <fullName evidence="11">MFS transporter</fullName>
    </submittedName>
</protein>
<evidence type="ECO:0000256" key="6">
    <source>
        <dbReference type="ARBA" id="ARBA00022847"/>
    </source>
</evidence>
<dbReference type="InterPro" id="IPR051084">
    <property type="entry name" value="H+-coupled_symporters"/>
</dbReference>
<proteinExistence type="inferred from homology"/>
<feature type="transmembrane region" description="Helical" evidence="9">
    <location>
        <begin position="170"/>
        <end position="193"/>
    </location>
</feature>
<feature type="transmembrane region" description="Helical" evidence="9">
    <location>
        <begin position="386"/>
        <end position="407"/>
    </location>
</feature>
<keyword evidence="7 9" id="KW-1133">Transmembrane helix</keyword>
<keyword evidence="8 9" id="KW-0472">Membrane</keyword>
<feature type="transmembrane region" description="Helical" evidence="9">
    <location>
        <begin position="327"/>
        <end position="343"/>
    </location>
</feature>
<evidence type="ECO:0000256" key="4">
    <source>
        <dbReference type="ARBA" id="ARBA00022475"/>
    </source>
</evidence>
<feature type="transmembrane region" description="Helical" evidence="9">
    <location>
        <begin position="419"/>
        <end position="437"/>
    </location>
</feature>
<dbReference type="FunFam" id="1.20.1250.20:FF:000001">
    <property type="entry name" value="Dicarboxylate MFS transporter"/>
    <property type="match status" value="1"/>
</dbReference>
<dbReference type="Proteomes" id="UP000298551">
    <property type="component" value="Chromosome"/>
</dbReference>
<dbReference type="RefSeq" id="WP_136914634.1">
    <property type="nucleotide sequence ID" value="NZ_CP039371.1"/>
</dbReference>
<evidence type="ECO:0000256" key="5">
    <source>
        <dbReference type="ARBA" id="ARBA00022692"/>
    </source>
</evidence>
<dbReference type="SUPFAM" id="SSF103473">
    <property type="entry name" value="MFS general substrate transporter"/>
    <property type="match status" value="1"/>
</dbReference>
<evidence type="ECO:0000256" key="9">
    <source>
        <dbReference type="SAM" id="Phobius"/>
    </source>
</evidence>
<sequence>MTKENTHGTSTHPCCKHLVREPVRRPTPIAWRTIIAGSVGNTVEWFDWTIYTAFALYFSHQFFPSDNETTALLAAFAVFAIGFAMRPLGGWVIGIYNDRAGRKAALNLTIMMMALPSLLISLMPTYATIGIAAPLLMVAARMVQGLSVGGEYGAAATFLAESAPASQRGLYSGFFFASIALGLLTASGLAWLLSQCLSREQLLDFGWRIPFFIGSLGSLAGLWIRRGVEETAAFCQGHEQRQGKRLEQPLRTLWREHPEAVKRLVGISLLGAFAFYLFVSYLPVHAIRTLGAEPGTAYAASSLALAIFMLSQPLFGWLSDRIGRRPQLIVFALGYAALLYPVVRNMNSSFASILLVELFGLLLYGLYSAIAPAIKSELFSTDVRALGIGLPYNLVVAIFGGTTPYLMTWLQSRGHEQWFLIYVSIMAVITLIAFIRMPETRGKSLN</sequence>
<dbReference type="PANTHER" id="PTHR43528">
    <property type="entry name" value="ALPHA-KETOGLUTARATE PERMEASE"/>
    <property type="match status" value="1"/>
</dbReference>
<evidence type="ECO:0000256" key="7">
    <source>
        <dbReference type="ARBA" id="ARBA00022989"/>
    </source>
</evidence>
<keyword evidence="6" id="KW-0769">Symport</keyword>
<comment type="similarity">
    <text evidence="2">Belongs to the major facilitator superfamily. Metabolite:H+ Symporter (MHS) family (TC 2.A.1.6) family.</text>
</comment>
<evidence type="ECO:0000313" key="12">
    <source>
        <dbReference type="Proteomes" id="UP000298551"/>
    </source>
</evidence>
<name>A0A4D6X978_PSEPU</name>
<dbReference type="AlphaFoldDB" id="A0A4D6X978"/>
<feature type="transmembrane region" description="Helical" evidence="9">
    <location>
        <begin position="205"/>
        <end position="224"/>
    </location>
</feature>
<comment type="subcellular location">
    <subcellularLocation>
        <location evidence="1">Cell membrane</location>
        <topology evidence="1">Multi-pass membrane protein</topology>
    </subcellularLocation>
</comment>
<dbReference type="OrthoDB" id="3690818at2"/>
<dbReference type="EMBL" id="CP039371">
    <property type="protein sequence ID" value="QCI12477.1"/>
    <property type="molecule type" value="Genomic_DNA"/>
</dbReference>
<evidence type="ECO:0000256" key="2">
    <source>
        <dbReference type="ARBA" id="ARBA00008240"/>
    </source>
</evidence>
<feature type="domain" description="Major facilitator superfamily (MFS) profile" evidence="10">
    <location>
        <begin position="33"/>
        <end position="441"/>
    </location>
</feature>
<dbReference type="PROSITE" id="PS50850">
    <property type="entry name" value="MFS"/>
    <property type="match status" value="1"/>
</dbReference>
<reference evidence="12" key="1">
    <citation type="submission" date="2019-04" db="EMBL/GenBank/DDBJ databases">
        <title>Genome sequence of Pseudomonas putida 1290, an auxin catabolizing strain.</title>
        <authorList>
            <person name="Laird T.S."/>
            <person name="Leveau J.H.J."/>
        </authorList>
    </citation>
    <scope>NUCLEOTIDE SEQUENCE [LARGE SCALE GENOMIC DNA]</scope>
    <source>
        <strain evidence="12">1290</strain>
    </source>
</reference>
<feature type="transmembrane region" description="Helical" evidence="9">
    <location>
        <begin position="71"/>
        <end position="93"/>
    </location>
</feature>
<dbReference type="Gene3D" id="1.20.1250.20">
    <property type="entry name" value="MFS general substrate transporter like domains"/>
    <property type="match status" value="2"/>
</dbReference>
<evidence type="ECO:0000259" key="10">
    <source>
        <dbReference type="PROSITE" id="PS50850"/>
    </source>
</evidence>
<dbReference type="InterPro" id="IPR020846">
    <property type="entry name" value="MFS_dom"/>
</dbReference>
<dbReference type="PANTHER" id="PTHR43528:SF1">
    <property type="entry name" value="ALPHA-KETOGLUTARATE PERMEASE"/>
    <property type="match status" value="1"/>
</dbReference>
<organism evidence="11 12">
    <name type="scientific">Pseudomonas putida</name>
    <name type="common">Arthrobacter siderocapsulatus</name>
    <dbReference type="NCBI Taxonomy" id="303"/>
    <lineage>
        <taxon>Bacteria</taxon>
        <taxon>Pseudomonadati</taxon>
        <taxon>Pseudomonadota</taxon>
        <taxon>Gammaproteobacteria</taxon>
        <taxon>Pseudomonadales</taxon>
        <taxon>Pseudomonadaceae</taxon>
        <taxon>Pseudomonas</taxon>
    </lineage>
</organism>
<evidence type="ECO:0000256" key="3">
    <source>
        <dbReference type="ARBA" id="ARBA00022448"/>
    </source>
</evidence>
<gene>
    <name evidence="11" type="ORF">E6B08_14375</name>
</gene>
<feature type="transmembrane region" description="Helical" evidence="9">
    <location>
        <begin position="264"/>
        <end position="284"/>
    </location>
</feature>
<dbReference type="InterPro" id="IPR036259">
    <property type="entry name" value="MFS_trans_sf"/>
</dbReference>
<feature type="transmembrane region" description="Helical" evidence="9">
    <location>
        <begin position="129"/>
        <end position="149"/>
    </location>
</feature>
<dbReference type="GO" id="GO:0005886">
    <property type="term" value="C:plasma membrane"/>
    <property type="evidence" value="ECO:0007669"/>
    <property type="project" value="UniProtKB-SubCell"/>
</dbReference>